<gene>
    <name evidence="2" type="ORF">JQ619_23130</name>
</gene>
<dbReference type="CDD" id="cd02440">
    <property type="entry name" value="AdoMet_MTases"/>
    <property type="match status" value="1"/>
</dbReference>
<dbReference type="PANTHER" id="PTHR43861:SF1">
    <property type="entry name" value="TRANS-ACONITATE 2-METHYLTRANSFERASE"/>
    <property type="match status" value="1"/>
</dbReference>
<sequence length="291" mass="30410">MDAAVADISFGHFENAEQIAFWNGAGGERWVARRAELDAMLAPVQAALLERAAIQPGERVLDIGCGCGATLIAAAEQAGPGGTVLGLDVSAAMLTCAHELAPADAPVSFVQGDAMVHHFKAASADLVLSRLGVMYFADPVRAILNIRNALRSEGRVAFACWGELRDNPWALEPLQAAYDHVPKLPGLQPHAPDDFAFGSAEWVEKVLTDAGLRRIRLERCDVGLDLAAGGGLDSAVQTALAVGPAGRAIAGQSPDATEAAIVAVRKALARYVRGQSVSVPSSFWIGTAVDP</sequence>
<evidence type="ECO:0000313" key="3">
    <source>
        <dbReference type="Proteomes" id="UP001314635"/>
    </source>
</evidence>
<keyword evidence="2" id="KW-0489">Methyltransferase</keyword>
<dbReference type="SUPFAM" id="SSF53335">
    <property type="entry name" value="S-adenosyl-L-methionine-dependent methyltransferases"/>
    <property type="match status" value="1"/>
</dbReference>
<proteinExistence type="predicted"/>
<dbReference type="Pfam" id="PF08241">
    <property type="entry name" value="Methyltransf_11"/>
    <property type="match status" value="1"/>
</dbReference>
<feature type="domain" description="Methyltransferase type 11" evidence="1">
    <location>
        <begin position="61"/>
        <end position="158"/>
    </location>
</feature>
<dbReference type="RefSeq" id="WP_172242009.1">
    <property type="nucleotide sequence ID" value="NZ_JABFDP010000035.1"/>
</dbReference>
<dbReference type="Proteomes" id="UP001314635">
    <property type="component" value="Unassembled WGS sequence"/>
</dbReference>
<dbReference type="EMBL" id="JAFCLK010000023">
    <property type="protein sequence ID" value="MBR1138663.1"/>
    <property type="molecule type" value="Genomic_DNA"/>
</dbReference>
<accession>A0ABS5GBE4</accession>
<protein>
    <submittedName>
        <fullName evidence="2">Class I SAM-dependent methyltransferase</fullName>
    </submittedName>
</protein>
<evidence type="ECO:0000313" key="2">
    <source>
        <dbReference type="EMBL" id="MBR1138663.1"/>
    </source>
</evidence>
<dbReference type="Gene3D" id="3.40.50.150">
    <property type="entry name" value="Vaccinia Virus protein VP39"/>
    <property type="match status" value="1"/>
</dbReference>
<evidence type="ECO:0000259" key="1">
    <source>
        <dbReference type="Pfam" id="PF08241"/>
    </source>
</evidence>
<dbReference type="GO" id="GO:0008168">
    <property type="term" value="F:methyltransferase activity"/>
    <property type="evidence" value="ECO:0007669"/>
    <property type="project" value="UniProtKB-KW"/>
</dbReference>
<organism evidence="2 3">
    <name type="scientific">Bradyrhizobium denitrificans</name>
    <dbReference type="NCBI Taxonomy" id="2734912"/>
    <lineage>
        <taxon>Bacteria</taxon>
        <taxon>Pseudomonadati</taxon>
        <taxon>Pseudomonadota</taxon>
        <taxon>Alphaproteobacteria</taxon>
        <taxon>Hyphomicrobiales</taxon>
        <taxon>Nitrobacteraceae</taxon>
        <taxon>Bradyrhizobium</taxon>
    </lineage>
</organism>
<name>A0ABS5GBE4_9BRAD</name>
<dbReference type="InterPro" id="IPR029063">
    <property type="entry name" value="SAM-dependent_MTases_sf"/>
</dbReference>
<keyword evidence="3" id="KW-1185">Reference proteome</keyword>
<dbReference type="InterPro" id="IPR013216">
    <property type="entry name" value="Methyltransf_11"/>
</dbReference>
<comment type="caution">
    <text evidence="2">The sequence shown here is derived from an EMBL/GenBank/DDBJ whole genome shotgun (WGS) entry which is preliminary data.</text>
</comment>
<dbReference type="PANTHER" id="PTHR43861">
    <property type="entry name" value="TRANS-ACONITATE 2-METHYLTRANSFERASE-RELATED"/>
    <property type="match status" value="1"/>
</dbReference>
<keyword evidence="2" id="KW-0808">Transferase</keyword>
<dbReference type="GO" id="GO:0032259">
    <property type="term" value="P:methylation"/>
    <property type="evidence" value="ECO:0007669"/>
    <property type="project" value="UniProtKB-KW"/>
</dbReference>
<reference evidence="3" key="1">
    <citation type="journal article" date="2021" name="ISME J.">
        <title>Evolutionary origin and ecological implication of a unique nif island in free-living Bradyrhizobium lineages.</title>
        <authorList>
            <person name="Tao J."/>
        </authorList>
    </citation>
    <scope>NUCLEOTIDE SEQUENCE [LARGE SCALE GENOMIC DNA]</scope>
    <source>
        <strain evidence="3">SZCCT0094</strain>
    </source>
</reference>